<evidence type="ECO:0000313" key="2">
    <source>
        <dbReference type="Proteomes" id="UP001239111"/>
    </source>
</evidence>
<protein>
    <submittedName>
        <fullName evidence="1">Uncharacterized protein</fullName>
    </submittedName>
</protein>
<accession>A0ACC2NE96</accession>
<sequence>MAPTYQENDATASLWRQIENRMPEPVYIPRYFKNILRLQGFYTLNAMKHLKQDHKAKFESFVRSPKYAALIPRDAIRSDYYGECYQHGPHLFEFTITDMFILDSIPNVAQGILSDKLESLDSSTSDASSSLEDSHTNVSETQELNNLMSLLDLLIESRDELKNRKSPTGNRYKHTLKKFCAYLRLTSGRILYENLSYNLKNTIPTLSAIDKFINQSAETVTEGELMIDQMVKFLDDRGLPRVVVLSEDATRIVNKLCYNSHSDQCVGRVLPYDENSMPIPGSFPCKTKEQIEDYFKHNDVSKLLYVYMVQPVAEGAPSFCLMMFGTRNKFDAVDSIIRLNYIRNQIVQRGVTVLAVASDGDPRLLKMHKMIAGVGEPTEYVFTIDGITVLFPELHGNMSLIENPSQDIHHVGTKLRNRFADDSYSMPMGNYTASIGDLEYLMIARSKDKHRLNASDIDPTDKMNFKSVLKICSEEVTEELEEHVPSSNASCIYLTCLRNILHAYLAKNMSVGERMYKMFNSLFFIRYWRAWLSNDKLHDHKVSLTFISQNTYECIEVNAHTLFKVVVRCLEMKSFENFLPWLFGSQPVESFFRICRSQSTAFSTVVNCTVHEATHKVSKIKLQQDILVHKFEEDGVKIHFPRNKFLHPSFEQQHIQYASSNESMNEPITLTSIRAILDRAKEDAFNAARDGTGKSFRRKEKNIGKYIAVSEPSGEVKVVLKRALFWMFQEGQKKISSDRLLRVRDNDLINKSKLPRSSLPADSDIYVAEQVNRCEWCLFRRLETYHPSTPPCLVGRVRMFAYMHEKKKSKTRYSNKFVNVKNNSKQIGPSCDWYAVSDDGILERVYCTYGFLEIEQYECTIKRPTYVAGKLLLSSNVFAEIRSKCATKDQHNREIDCFVKSLEEIPVHQTKKRRTKKKN</sequence>
<dbReference type="Proteomes" id="UP001239111">
    <property type="component" value="Chromosome 3"/>
</dbReference>
<name>A0ACC2NE96_9HYME</name>
<evidence type="ECO:0000313" key="1">
    <source>
        <dbReference type="EMBL" id="KAJ8669482.1"/>
    </source>
</evidence>
<organism evidence="1 2">
    <name type="scientific">Eretmocerus hayati</name>
    <dbReference type="NCBI Taxonomy" id="131215"/>
    <lineage>
        <taxon>Eukaryota</taxon>
        <taxon>Metazoa</taxon>
        <taxon>Ecdysozoa</taxon>
        <taxon>Arthropoda</taxon>
        <taxon>Hexapoda</taxon>
        <taxon>Insecta</taxon>
        <taxon>Pterygota</taxon>
        <taxon>Neoptera</taxon>
        <taxon>Endopterygota</taxon>
        <taxon>Hymenoptera</taxon>
        <taxon>Apocrita</taxon>
        <taxon>Proctotrupomorpha</taxon>
        <taxon>Chalcidoidea</taxon>
        <taxon>Aphelinidae</taxon>
        <taxon>Aphelininae</taxon>
        <taxon>Eretmocerus</taxon>
    </lineage>
</organism>
<keyword evidence="2" id="KW-1185">Reference proteome</keyword>
<gene>
    <name evidence="1" type="ORF">QAD02_000741</name>
</gene>
<proteinExistence type="predicted"/>
<comment type="caution">
    <text evidence="1">The sequence shown here is derived from an EMBL/GenBank/DDBJ whole genome shotgun (WGS) entry which is preliminary data.</text>
</comment>
<dbReference type="EMBL" id="CM056743">
    <property type="protein sequence ID" value="KAJ8669482.1"/>
    <property type="molecule type" value="Genomic_DNA"/>
</dbReference>
<reference evidence="1" key="1">
    <citation type="submission" date="2023-04" db="EMBL/GenBank/DDBJ databases">
        <title>A chromosome-level genome assembly of the parasitoid wasp Eretmocerus hayati.</title>
        <authorList>
            <person name="Zhong Y."/>
            <person name="Liu S."/>
            <person name="Liu Y."/>
        </authorList>
    </citation>
    <scope>NUCLEOTIDE SEQUENCE</scope>
    <source>
        <strain evidence="1">ZJU_SS_LIU_2023</strain>
    </source>
</reference>